<proteinExistence type="predicted"/>
<protein>
    <submittedName>
        <fullName evidence="2">Uncharacterized protein</fullName>
    </submittedName>
</protein>
<dbReference type="RefSeq" id="WP_000846716.1">
    <property type="nucleotide sequence ID" value="NC_018658.1"/>
</dbReference>
<evidence type="ECO:0000313" key="3">
    <source>
        <dbReference type="Proteomes" id="UP000006167"/>
    </source>
</evidence>
<evidence type="ECO:0000256" key="1">
    <source>
        <dbReference type="SAM" id="SignalP"/>
    </source>
</evidence>
<organism evidence="2 3">
    <name type="scientific">Escherichia coli O104:H4 (strain 2011C-3493)</name>
    <dbReference type="NCBI Taxonomy" id="1133852"/>
    <lineage>
        <taxon>Bacteria</taxon>
        <taxon>Pseudomonadati</taxon>
        <taxon>Pseudomonadota</taxon>
        <taxon>Gammaproteobacteria</taxon>
        <taxon>Enterobacterales</taxon>
        <taxon>Enterobacteriaceae</taxon>
        <taxon>Escherichia</taxon>
    </lineage>
</organism>
<sequence length="136" mass="15367">MKTFIKTLLVAVTVLFSVFATAKQIKLPSGIKYVNSTDEFYCTEIDGLYCQTKNLFKYKGNRYVFVVEQGGSWCYDNPMSVLNLETWKAQKIEYKDNQLCSGENKPFFEIKNGVPTVGVIDTSGKPVVVAQDKLKI</sequence>
<evidence type="ECO:0000313" key="2">
    <source>
        <dbReference type="EMBL" id="AFS74967.1"/>
    </source>
</evidence>
<dbReference type="EMBL" id="CP003289">
    <property type="protein sequence ID" value="AFS74967.1"/>
    <property type="molecule type" value="Genomic_DNA"/>
</dbReference>
<dbReference type="AlphaFoldDB" id="A0A0E0Y2C2"/>
<accession>A0A0E0Y2C2</accession>
<dbReference type="Proteomes" id="UP000006167">
    <property type="component" value="Chromosome"/>
</dbReference>
<reference evidence="2 3" key="1">
    <citation type="journal article" date="2012" name="PLoS ONE">
        <title>Genomic comparison of Escherichia coli O104:H4 isolates from 2009 and 2011 reveals plasmid, and prophage heterogeneity, including Shiga toxin encoding phage stx2.</title>
        <authorList>
            <consortium name="Threat Characterization Consortium"/>
            <person name="Ahmed S.A."/>
            <person name="Awosika J."/>
            <person name="Baldwin C."/>
            <person name="Bishop-Lilly K.A."/>
            <person name="Biswas B."/>
            <person name="Broomall S."/>
            <person name="Chain P.S."/>
            <person name="Chertkov O."/>
            <person name="Chokoshvili O."/>
            <person name="Coyne S."/>
            <person name="Davenport K."/>
            <person name="Detter J.C."/>
            <person name="Dorman W."/>
            <person name="Erkkila T.H."/>
            <person name="Folster J.P."/>
            <person name="Frey K.G."/>
            <person name="George M."/>
            <person name="Gleasner C."/>
            <person name="Henry M."/>
            <person name="Hill K.K."/>
            <person name="Hubbard K."/>
            <person name="Insalaco J."/>
            <person name="Johnson S."/>
            <person name="Kitzmiller A."/>
            <person name="Krepps M."/>
            <person name="Lo C.C."/>
            <person name="Luu T."/>
            <person name="McNew L.A."/>
            <person name="Minogue T."/>
            <person name="Munk C.A."/>
            <person name="Osborne B."/>
            <person name="Patel M."/>
            <person name="Reitenga K.G."/>
            <person name="Rosenzweig C.N."/>
            <person name="Shea A."/>
            <person name="Shen X."/>
            <person name="Strockbine N."/>
            <person name="Tarr C."/>
            <person name="Teshima H."/>
            <person name="van Gieson E."/>
            <person name="Verratti K."/>
            <person name="Wolcott M."/>
            <person name="Xie G."/>
            <person name="Sozhamannan S."/>
            <person name="Gibbons H.S."/>
        </authorList>
    </citation>
    <scope>NUCLEOTIDE SEQUENCE [LARGE SCALE GENOMIC DNA]</scope>
    <source>
        <strain evidence="2 3">2011C-3493</strain>
    </source>
</reference>
<feature type="chain" id="PRO_5002376746" evidence="1">
    <location>
        <begin position="23"/>
        <end position="136"/>
    </location>
</feature>
<dbReference type="KEGG" id="esl:O3K_15445"/>
<name>A0A0E0Y2C2_ECO1C</name>
<gene>
    <name evidence="2" type="ordered locus">O3K_15445</name>
</gene>
<dbReference type="HOGENOM" id="CLU_155140_0_0_6"/>
<feature type="signal peptide" evidence="1">
    <location>
        <begin position="1"/>
        <end position="22"/>
    </location>
</feature>
<dbReference type="PATRIC" id="fig|1133852.3.peg.3209"/>
<keyword evidence="1" id="KW-0732">Signal</keyword>